<dbReference type="AlphaFoldDB" id="A0A395W5I0"/>
<dbReference type="PANTHER" id="PTHR30087:SF1">
    <property type="entry name" value="HYPOTHETICAL CYTOSOLIC PROTEIN"/>
    <property type="match status" value="1"/>
</dbReference>
<proteinExistence type="predicted"/>
<dbReference type="Pfam" id="PF04463">
    <property type="entry name" value="2-thiour_desulf"/>
    <property type="match status" value="1"/>
</dbReference>
<sequence>MRILVSACLLGYNCKYNGKNNYNSKIVELLKEHEVVPVCPEMFGGLSCPRIPCEKVGDKIMDKEGNDCTKQFIKGAEIALNIAKEKQVDFAILQRRSPSCGYSLIYDGTFNGNLIVGSGIFAQKLQSLDIPIMEAESEKFV</sequence>
<reference evidence="1 2" key="1">
    <citation type="submission" date="2018-08" db="EMBL/GenBank/DDBJ databases">
        <title>A genome reference for cultivated species of the human gut microbiota.</title>
        <authorList>
            <person name="Zou Y."/>
            <person name="Xue W."/>
            <person name="Luo G."/>
        </authorList>
    </citation>
    <scope>NUCLEOTIDE SEQUENCE [LARGE SCALE GENOMIC DNA]</scope>
    <source>
        <strain evidence="1 2">AF15-20</strain>
    </source>
</reference>
<dbReference type="EMBL" id="QRYQ01000048">
    <property type="protein sequence ID" value="RGU88477.1"/>
    <property type="molecule type" value="Genomic_DNA"/>
</dbReference>
<evidence type="ECO:0000313" key="1">
    <source>
        <dbReference type="EMBL" id="RGU88477.1"/>
    </source>
</evidence>
<protein>
    <submittedName>
        <fullName evidence="1">DUF523 domain-containing protein</fullName>
    </submittedName>
</protein>
<organism evidence="1 2">
    <name type="scientific">Holdemanella biformis</name>
    <dbReference type="NCBI Taxonomy" id="1735"/>
    <lineage>
        <taxon>Bacteria</taxon>
        <taxon>Bacillati</taxon>
        <taxon>Bacillota</taxon>
        <taxon>Erysipelotrichia</taxon>
        <taxon>Erysipelotrichales</taxon>
        <taxon>Erysipelotrichaceae</taxon>
        <taxon>Holdemanella</taxon>
    </lineage>
</organism>
<dbReference type="RefSeq" id="WP_118326033.1">
    <property type="nucleotide sequence ID" value="NZ_CAUEVG010000068.1"/>
</dbReference>
<accession>A0A395W5I0</accession>
<dbReference type="Proteomes" id="UP000265489">
    <property type="component" value="Unassembled WGS sequence"/>
</dbReference>
<dbReference type="GeneID" id="66580841"/>
<name>A0A395W5I0_9FIRM</name>
<gene>
    <name evidence="1" type="ORF">DWW32_13005</name>
</gene>
<comment type="caution">
    <text evidence="1">The sequence shown here is derived from an EMBL/GenBank/DDBJ whole genome shotgun (WGS) entry which is preliminary data.</text>
</comment>
<evidence type="ECO:0000313" key="2">
    <source>
        <dbReference type="Proteomes" id="UP000265489"/>
    </source>
</evidence>
<dbReference type="PANTHER" id="PTHR30087">
    <property type="entry name" value="INNER MEMBRANE PROTEIN"/>
    <property type="match status" value="1"/>
</dbReference>
<dbReference type="InterPro" id="IPR007553">
    <property type="entry name" value="2-thiour_desulf"/>
</dbReference>